<sequence>MVNTGFLEMESEISTGPPQYLSRITLHNRLIPSRG</sequence>
<organism evidence="1">
    <name type="scientific">Siphoviridae sp. ct2u94</name>
    <dbReference type="NCBI Taxonomy" id="2826277"/>
    <lineage>
        <taxon>Viruses</taxon>
        <taxon>Duplodnaviria</taxon>
        <taxon>Heunggongvirae</taxon>
        <taxon>Uroviricota</taxon>
        <taxon>Caudoviricetes</taxon>
    </lineage>
</organism>
<dbReference type="EMBL" id="BK015744">
    <property type="protein sequence ID" value="DAE23027.1"/>
    <property type="molecule type" value="Genomic_DNA"/>
</dbReference>
<reference evidence="1" key="1">
    <citation type="journal article" date="2021" name="Proc. Natl. Acad. Sci. U.S.A.">
        <title>A Catalog of Tens of Thousands of Viruses from Human Metagenomes Reveals Hidden Associations with Chronic Diseases.</title>
        <authorList>
            <person name="Tisza M.J."/>
            <person name="Buck C.B."/>
        </authorList>
    </citation>
    <scope>NUCLEOTIDE SEQUENCE</scope>
    <source>
        <strain evidence="1">Ct2u94</strain>
    </source>
</reference>
<proteinExistence type="predicted"/>
<evidence type="ECO:0000313" key="1">
    <source>
        <dbReference type="EMBL" id="DAE23027.1"/>
    </source>
</evidence>
<protein>
    <submittedName>
        <fullName evidence="1">Uncharacterized protein</fullName>
    </submittedName>
</protein>
<name>A0A8S5QVY8_9CAUD</name>
<accession>A0A8S5QVY8</accession>